<dbReference type="RefSeq" id="XP_054850009.1">
    <property type="nucleotide sequence ID" value="XM_054994034.1"/>
</dbReference>
<feature type="signal peptide" evidence="14">
    <location>
        <begin position="1"/>
        <end position="16"/>
    </location>
</feature>
<feature type="transmembrane region" description="Helical" evidence="13">
    <location>
        <begin position="324"/>
        <end position="344"/>
    </location>
</feature>
<protein>
    <submittedName>
        <fullName evidence="17">Vomeronasal type-2 receptor 26-like</fullName>
    </submittedName>
</protein>
<comment type="similarity">
    <text evidence="2">Belongs to the G-protein coupled receptor 3 family.</text>
</comment>
<dbReference type="InterPro" id="IPR017978">
    <property type="entry name" value="GPCR_3_C"/>
</dbReference>
<evidence type="ECO:0000256" key="3">
    <source>
        <dbReference type="ARBA" id="ARBA00022475"/>
    </source>
</evidence>
<evidence type="ECO:0000256" key="14">
    <source>
        <dbReference type="SAM" id="SignalP"/>
    </source>
</evidence>
<dbReference type="InterPro" id="IPR038550">
    <property type="entry name" value="GPCR_3_9-Cys_sf"/>
</dbReference>
<feature type="compositionally biased region" description="Basic and acidic residues" evidence="12">
    <location>
        <begin position="773"/>
        <end position="782"/>
    </location>
</feature>
<evidence type="ECO:0000256" key="10">
    <source>
        <dbReference type="ARBA" id="ARBA00023180"/>
    </source>
</evidence>
<dbReference type="CDD" id="cd15283">
    <property type="entry name" value="7tmC_V2R_pheromone"/>
    <property type="match status" value="1"/>
</dbReference>
<dbReference type="SUPFAM" id="SSF53822">
    <property type="entry name" value="Periplasmic binding protein-like I"/>
    <property type="match status" value="3"/>
</dbReference>
<evidence type="ECO:0000256" key="6">
    <source>
        <dbReference type="ARBA" id="ARBA00022989"/>
    </source>
</evidence>
<dbReference type="InterPro" id="IPR011500">
    <property type="entry name" value="GPCR_3_9-Cys_dom"/>
</dbReference>
<keyword evidence="16" id="KW-1185">Reference proteome</keyword>
<keyword evidence="8 13" id="KW-0472">Membrane</keyword>
<evidence type="ECO:0000259" key="15">
    <source>
        <dbReference type="PROSITE" id="PS50259"/>
    </source>
</evidence>
<dbReference type="PROSITE" id="PS00981">
    <property type="entry name" value="G_PROTEIN_RECEP_F3_3"/>
    <property type="match status" value="1"/>
</dbReference>
<feature type="transmembrane region" description="Helical" evidence="13">
    <location>
        <begin position="365"/>
        <end position="383"/>
    </location>
</feature>
<feature type="compositionally biased region" description="Basic and acidic residues" evidence="12">
    <location>
        <begin position="691"/>
        <end position="700"/>
    </location>
</feature>
<evidence type="ECO:0000256" key="5">
    <source>
        <dbReference type="ARBA" id="ARBA00022729"/>
    </source>
</evidence>
<reference evidence="17" key="1">
    <citation type="submission" date="2025-08" db="UniProtKB">
        <authorList>
            <consortium name="RefSeq"/>
        </authorList>
    </citation>
    <scope>IDENTIFICATION</scope>
    <source>
        <tissue evidence="17">Blood</tissue>
    </source>
</reference>
<accession>A0AA97LC75</accession>
<dbReference type="InterPro" id="IPR028082">
    <property type="entry name" value="Peripla_BP_I"/>
</dbReference>
<dbReference type="Gene3D" id="3.40.50.2300">
    <property type="match status" value="4"/>
</dbReference>
<dbReference type="PRINTS" id="PR00248">
    <property type="entry name" value="GPCRMGR"/>
</dbReference>
<dbReference type="InterPro" id="IPR000068">
    <property type="entry name" value="GPCR_3_Ca_sens_rcpt-rel"/>
</dbReference>
<dbReference type="PANTHER" id="PTHR24061:SF599">
    <property type="entry name" value="G-PROTEIN COUPLED RECEPTORS FAMILY 3 PROFILE DOMAIN-CONTAINING PROTEIN"/>
    <property type="match status" value="1"/>
</dbReference>
<keyword evidence="3" id="KW-1003">Cell membrane</keyword>
<keyword evidence="4 13" id="KW-0812">Transmembrane</keyword>
<gene>
    <name evidence="17" type="primary">LOC129339454</name>
</gene>
<feature type="transmembrane region" description="Helical" evidence="13">
    <location>
        <begin position="395"/>
        <end position="419"/>
    </location>
</feature>
<keyword evidence="5 14" id="KW-0732">Signal</keyword>
<evidence type="ECO:0000256" key="9">
    <source>
        <dbReference type="ARBA" id="ARBA00023170"/>
    </source>
</evidence>
<organism evidence="16 17">
    <name type="scientific">Eublepharis macularius</name>
    <name type="common">Leopard gecko</name>
    <name type="synonym">Cyrtodactylus macularius</name>
    <dbReference type="NCBI Taxonomy" id="481883"/>
    <lineage>
        <taxon>Eukaryota</taxon>
        <taxon>Metazoa</taxon>
        <taxon>Chordata</taxon>
        <taxon>Craniata</taxon>
        <taxon>Vertebrata</taxon>
        <taxon>Euteleostomi</taxon>
        <taxon>Lepidosauria</taxon>
        <taxon>Squamata</taxon>
        <taxon>Bifurcata</taxon>
        <taxon>Gekkota</taxon>
        <taxon>Eublepharidae</taxon>
        <taxon>Eublepharinae</taxon>
        <taxon>Eublepharis</taxon>
    </lineage>
</organism>
<dbReference type="GeneID" id="129339454"/>
<evidence type="ECO:0000256" key="8">
    <source>
        <dbReference type="ARBA" id="ARBA00023136"/>
    </source>
</evidence>
<evidence type="ECO:0000256" key="12">
    <source>
        <dbReference type="SAM" id="MobiDB-lite"/>
    </source>
</evidence>
<keyword evidence="6 13" id="KW-1133">Transmembrane helix</keyword>
<dbReference type="InterPro" id="IPR004073">
    <property type="entry name" value="GPCR_3_vmron_rcpt_2"/>
</dbReference>
<evidence type="ECO:0000256" key="7">
    <source>
        <dbReference type="ARBA" id="ARBA00023040"/>
    </source>
</evidence>
<dbReference type="FunFam" id="2.10.50.30:FF:000002">
    <property type="entry name" value="Vomeronasal 2 receptor, h1"/>
    <property type="match status" value="1"/>
</dbReference>
<feature type="transmembrane region" description="Helical" evidence="13">
    <location>
        <begin position="551"/>
        <end position="574"/>
    </location>
</feature>
<keyword evidence="11" id="KW-0807">Transducer</keyword>
<dbReference type="GO" id="GO:0004930">
    <property type="term" value="F:G protein-coupled receptor activity"/>
    <property type="evidence" value="ECO:0007669"/>
    <property type="project" value="UniProtKB-KW"/>
</dbReference>
<dbReference type="InterPro" id="IPR000337">
    <property type="entry name" value="GPCR_3"/>
</dbReference>
<feature type="transmembrane region" description="Helical" evidence="13">
    <location>
        <begin position="439"/>
        <end position="457"/>
    </location>
</feature>
<dbReference type="Pfam" id="PF07562">
    <property type="entry name" value="NCD3G"/>
    <property type="match status" value="1"/>
</dbReference>
<feature type="chain" id="PRO_5041648420" evidence="14">
    <location>
        <begin position="17"/>
        <end position="816"/>
    </location>
</feature>
<comment type="subcellular location">
    <subcellularLocation>
        <location evidence="1">Cell membrane</location>
        <topology evidence="1">Multi-pass membrane protein</topology>
    </subcellularLocation>
</comment>
<dbReference type="KEGG" id="emc:129339454"/>
<dbReference type="PROSITE" id="PS50259">
    <property type="entry name" value="G_PROTEIN_RECEP_F3_4"/>
    <property type="match status" value="1"/>
</dbReference>
<evidence type="ECO:0000256" key="11">
    <source>
        <dbReference type="ARBA" id="ARBA00023224"/>
    </source>
</evidence>
<feature type="transmembrane region" description="Helical" evidence="13">
    <location>
        <begin position="519"/>
        <end position="539"/>
    </location>
</feature>
<name>A0AA97LC75_EUBMA</name>
<dbReference type="Proteomes" id="UP001190640">
    <property type="component" value="Chromosome 12"/>
</dbReference>
<dbReference type="Pfam" id="PF00003">
    <property type="entry name" value="7tm_3"/>
    <property type="match status" value="1"/>
</dbReference>
<dbReference type="GO" id="GO:0005886">
    <property type="term" value="C:plasma membrane"/>
    <property type="evidence" value="ECO:0007669"/>
    <property type="project" value="UniProtKB-SubCell"/>
</dbReference>
<keyword evidence="10" id="KW-0325">Glycoprotein</keyword>
<sequence>MVVLTVLLLLIPLSHPVCNDHAVICTTYKDLLPISHEFYQPGDFEIGQIVSHIFFIHDSPSFLEQPKEMLITELVSIPKYYQFLLVLVFAVREINRNPHILPNASLGFHILNSYFLKKIIYKNTLNLLSTQQKFLPNFNCDAKTHLITVIGGTVSETSVNIATILGIYKVPQLHHFLRAMSFNNSAGDTIRFKENGELVEGYDVLNWVIFPNGSLIRVKVGGLDPQAPHGQELTLSDDQIVWHRDFKQVLPISVCNDQCYPGYIRKKKEKETFCCYDCASCPEGMISEQNDMDACVKCPEDLYPNKYHNQCIPKDVNFLSYKELLGIILAASAICFSMITALVLRAFIKHQNTPIVKANNRSLTYILLITLLLCFLCSLLFIGQPRKVTCLLRQTGFGIIFSVALSSVLAKTFTVVLAFMATQPGSRMRKWVGKRMANFIVFSCSFVQSSICALWLSTSPPFPDTDMHSVNGQIILECNEGSATMFYCVLGYMGFLAIVSFTVAFLARKLPDSFNEAKFITFSMLVFCSVWLSFVPTYLTTKGKSMVAVEIFSILASTSGLLGCIFFPKCYIIILRPEMNIREQLIKRNSFPKIYQFLLALVFAVREINGNPGILPNASLGFHILNSYYLKKIIYKNTLNLLATQQRFLPNFNCDAKNHLMTVIGGFVSETSVDIATILGIYKVPQGLSRQDARRPRSPVEPRSAAQLLPGAGRTQNAPRPPSRAAPPSAEPEQAKRLSPSEPRSAALLLPGAGRRQNAPRPASRSRWGLSRQDARRPRSPTEPHSVALLLPGAGRRRNAPDLLALPRRSQRAPDE</sequence>
<keyword evidence="7" id="KW-0297">G-protein coupled receptor</keyword>
<evidence type="ECO:0000256" key="1">
    <source>
        <dbReference type="ARBA" id="ARBA00004651"/>
    </source>
</evidence>
<evidence type="ECO:0000313" key="17">
    <source>
        <dbReference type="RefSeq" id="XP_054850009.1"/>
    </source>
</evidence>
<dbReference type="PRINTS" id="PR01535">
    <property type="entry name" value="VOMERONASL2R"/>
</dbReference>
<proteinExistence type="inferred from homology"/>
<dbReference type="AlphaFoldDB" id="A0AA97LC75"/>
<evidence type="ECO:0000256" key="2">
    <source>
        <dbReference type="ARBA" id="ARBA00007242"/>
    </source>
</evidence>
<evidence type="ECO:0000256" key="13">
    <source>
        <dbReference type="SAM" id="Phobius"/>
    </source>
</evidence>
<evidence type="ECO:0000313" key="16">
    <source>
        <dbReference type="Proteomes" id="UP001190640"/>
    </source>
</evidence>
<dbReference type="Gene3D" id="2.10.50.30">
    <property type="entry name" value="GPCR, family 3, nine cysteines domain"/>
    <property type="match status" value="1"/>
</dbReference>
<keyword evidence="9" id="KW-0675">Receptor</keyword>
<evidence type="ECO:0000256" key="4">
    <source>
        <dbReference type="ARBA" id="ARBA00022692"/>
    </source>
</evidence>
<feature type="transmembrane region" description="Helical" evidence="13">
    <location>
        <begin position="484"/>
        <end position="507"/>
    </location>
</feature>
<dbReference type="InterPro" id="IPR017979">
    <property type="entry name" value="GPCR_3_CS"/>
</dbReference>
<feature type="region of interest" description="Disordered" evidence="12">
    <location>
        <begin position="689"/>
        <end position="816"/>
    </location>
</feature>
<dbReference type="PANTHER" id="PTHR24061">
    <property type="entry name" value="CALCIUM-SENSING RECEPTOR-RELATED"/>
    <property type="match status" value="1"/>
</dbReference>
<feature type="domain" description="G-protein coupled receptors family 3 profile" evidence="15">
    <location>
        <begin position="325"/>
        <end position="589"/>
    </location>
</feature>